<dbReference type="EMBL" id="LR746276">
    <property type="protein sequence ID" value="CAA7407435.1"/>
    <property type="molecule type" value="Genomic_DNA"/>
</dbReference>
<gene>
    <name evidence="1" type="ORF">SI8410_13018113</name>
</gene>
<accession>A0A7I8LDS1</accession>
<reference evidence="1" key="1">
    <citation type="submission" date="2020-02" db="EMBL/GenBank/DDBJ databases">
        <authorList>
            <person name="Scholz U."/>
            <person name="Mascher M."/>
            <person name="Fiebig A."/>
        </authorList>
    </citation>
    <scope>NUCLEOTIDE SEQUENCE</scope>
</reference>
<sequence length="57" mass="6300">MSYLSQQAKNTCSISLKNKSTNTICKKLVSWTFSISSSLKIISILVEISGQVRSFLS</sequence>
<evidence type="ECO:0000313" key="1">
    <source>
        <dbReference type="EMBL" id="CAA7407435.1"/>
    </source>
</evidence>
<evidence type="ECO:0000313" key="2">
    <source>
        <dbReference type="Proteomes" id="UP000663760"/>
    </source>
</evidence>
<protein>
    <submittedName>
        <fullName evidence="1">Uncharacterized protein</fullName>
    </submittedName>
</protein>
<name>A0A7I8LDS1_SPIIN</name>
<keyword evidence="2" id="KW-1185">Reference proteome</keyword>
<dbReference type="AlphaFoldDB" id="A0A7I8LDS1"/>
<dbReference type="Proteomes" id="UP000663760">
    <property type="component" value="Chromosome 13"/>
</dbReference>
<organism evidence="1 2">
    <name type="scientific">Spirodela intermedia</name>
    <name type="common">Intermediate duckweed</name>
    <dbReference type="NCBI Taxonomy" id="51605"/>
    <lineage>
        <taxon>Eukaryota</taxon>
        <taxon>Viridiplantae</taxon>
        <taxon>Streptophyta</taxon>
        <taxon>Embryophyta</taxon>
        <taxon>Tracheophyta</taxon>
        <taxon>Spermatophyta</taxon>
        <taxon>Magnoliopsida</taxon>
        <taxon>Liliopsida</taxon>
        <taxon>Araceae</taxon>
        <taxon>Lemnoideae</taxon>
        <taxon>Spirodela</taxon>
    </lineage>
</organism>
<proteinExistence type="predicted"/>